<protein>
    <submittedName>
        <fullName evidence="1">Uncharacterized protein</fullName>
    </submittedName>
</protein>
<name>A0A3G5AED4_9VIRU</name>
<reference evidence="1" key="1">
    <citation type="submission" date="2018-10" db="EMBL/GenBank/DDBJ databases">
        <title>Hidden diversity of soil giant viruses.</title>
        <authorList>
            <person name="Schulz F."/>
            <person name="Alteio L."/>
            <person name="Goudeau D."/>
            <person name="Ryan E.M."/>
            <person name="Malmstrom R.R."/>
            <person name="Blanchard J."/>
            <person name="Woyke T."/>
        </authorList>
    </citation>
    <scope>NUCLEOTIDE SEQUENCE</scope>
    <source>
        <strain evidence="1">SAV1</strain>
    </source>
</reference>
<gene>
    <name evidence="1" type="ORF">Satyrvirus22_1</name>
</gene>
<organism evidence="1">
    <name type="scientific">Satyrvirus sp</name>
    <dbReference type="NCBI Taxonomy" id="2487771"/>
    <lineage>
        <taxon>Viruses</taxon>
        <taxon>Varidnaviria</taxon>
        <taxon>Bamfordvirae</taxon>
        <taxon>Nucleocytoviricota</taxon>
        <taxon>Megaviricetes</taxon>
        <taxon>Imitervirales</taxon>
        <taxon>Mimiviridae</taxon>
        <taxon>Megamimivirinae</taxon>
    </lineage>
</organism>
<proteinExistence type="predicted"/>
<dbReference type="EMBL" id="MK072458">
    <property type="protein sequence ID" value="AYV85537.1"/>
    <property type="molecule type" value="Genomic_DNA"/>
</dbReference>
<feature type="non-terminal residue" evidence="1">
    <location>
        <position position="1"/>
    </location>
</feature>
<sequence>NLEESGYKVDKYEPTFDELAKKFAGLGLKLYDNVPQSMVKRTSFIVRWG</sequence>
<accession>A0A3G5AED4</accession>
<evidence type="ECO:0000313" key="1">
    <source>
        <dbReference type="EMBL" id="AYV85537.1"/>
    </source>
</evidence>